<organism evidence="2">
    <name type="scientific">freshwater metagenome</name>
    <dbReference type="NCBI Taxonomy" id="449393"/>
    <lineage>
        <taxon>unclassified sequences</taxon>
        <taxon>metagenomes</taxon>
        <taxon>ecological metagenomes</taxon>
    </lineage>
</organism>
<reference evidence="2" key="1">
    <citation type="submission" date="2020-05" db="EMBL/GenBank/DDBJ databases">
        <authorList>
            <person name="Chiriac C."/>
            <person name="Salcher M."/>
            <person name="Ghai R."/>
            <person name="Kavagutti S V."/>
        </authorList>
    </citation>
    <scope>NUCLEOTIDE SEQUENCE</scope>
</reference>
<feature type="domain" description="SnoaL-like" evidence="1">
    <location>
        <begin position="10"/>
        <end position="136"/>
    </location>
</feature>
<dbReference type="AlphaFoldDB" id="A0A6J6FGD7"/>
<protein>
    <submittedName>
        <fullName evidence="2">Unannotated protein</fullName>
    </submittedName>
</protein>
<gene>
    <name evidence="2" type="ORF">UFOPK1711_01551</name>
</gene>
<dbReference type="Pfam" id="PF13577">
    <property type="entry name" value="SnoaL_4"/>
    <property type="match status" value="1"/>
</dbReference>
<name>A0A6J6FGD7_9ZZZZ</name>
<dbReference type="SUPFAM" id="SSF54427">
    <property type="entry name" value="NTF2-like"/>
    <property type="match status" value="1"/>
</dbReference>
<dbReference type="InterPro" id="IPR037401">
    <property type="entry name" value="SnoaL-like"/>
</dbReference>
<evidence type="ECO:0000313" key="2">
    <source>
        <dbReference type="EMBL" id="CAB4586445.1"/>
    </source>
</evidence>
<dbReference type="EMBL" id="CAEZTR010000120">
    <property type="protein sequence ID" value="CAB4586445.1"/>
    <property type="molecule type" value="Genomic_DNA"/>
</dbReference>
<dbReference type="InterPro" id="IPR032710">
    <property type="entry name" value="NTF2-like_dom_sf"/>
</dbReference>
<accession>A0A6J6FGD7</accession>
<dbReference type="Gene3D" id="3.10.450.50">
    <property type="match status" value="1"/>
</dbReference>
<dbReference type="CDD" id="cd00531">
    <property type="entry name" value="NTF2_like"/>
    <property type="match status" value="1"/>
</dbReference>
<proteinExistence type="predicted"/>
<evidence type="ECO:0000259" key="1">
    <source>
        <dbReference type="Pfam" id="PF13577"/>
    </source>
</evidence>
<sequence>MGSTRGLGEQAADEWAVRNVIVRLAQYADGLGSCEQYADLFTEDADWLMPNAPRHGRADILEGSLARRAEGTVGPGSNSRHVVASTAVEFTSDDEAVADSYWVYYVETNVAPRVTLVGLYHDTLRRTSEGWKMARREITFG</sequence>